<name>A0AAN9HWT1_CROPI</name>
<sequence length="107" mass="12337">MSVLSDLINLDISSTDKIMAEYIWLSETIYHSPDLYTTKAGSSRGRVFAFLLLTTLKISQILLRGFQWIQPLGFQIPNPIPFPFPYLILQFSYPCAFQLRVFRSQNS</sequence>
<evidence type="ECO:0000313" key="2">
    <source>
        <dbReference type="Proteomes" id="UP001372338"/>
    </source>
</evidence>
<comment type="caution">
    <text evidence="1">The sequence shown here is derived from an EMBL/GenBank/DDBJ whole genome shotgun (WGS) entry which is preliminary data.</text>
</comment>
<dbReference type="AlphaFoldDB" id="A0AAN9HWT1"/>
<evidence type="ECO:0000313" key="1">
    <source>
        <dbReference type="EMBL" id="KAK7255325.1"/>
    </source>
</evidence>
<organism evidence="1 2">
    <name type="scientific">Crotalaria pallida</name>
    <name type="common">Smooth rattlebox</name>
    <name type="synonym">Crotalaria striata</name>
    <dbReference type="NCBI Taxonomy" id="3830"/>
    <lineage>
        <taxon>Eukaryota</taxon>
        <taxon>Viridiplantae</taxon>
        <taxon>Streptophyta</taxon>
        <taxon>Embryophyta</taxon>
        <taxon>Tracheophyta</taxon>
        <taxon>Spermatophyta</taxon>
        <taxon>Magnoliopsida</taxon>
        <taxon>eudicotyledons</taxon>
        <taxon>Gunneridae</taxon>
        <taxon>Pentapetalae</taxon>
        <taxon>rosids</taxon>
        <taxon>fabids</taxon>
        <taxon>Fabales</taxon>
        <taxon>Fabaceae</taxon>
        <taxon>Papilionoideae</taxon>
        <taxon>50 kb inversion clade</taxon>
        <taxon>genistoids sensu lato</taxon>
        <taxon>core genistoids</taxon>
        <taxon>Crotalarieae</taxon>
        <taxon>Crotalaria</taxon>
    </lineage>
</organism>
<dbReference type="Proteomes" id="UP001372338">
    <property type="component" value="Unassembled WGS sequence"/>
</dbReference>
<keyword evidence="2" id="KW-1185">Reference proteome</keyword>
<gene>
    <name evidence="1" type="ORF">RIF29_28732</name>
</gene>
<reference evidence="1 2" key="1">
    <citation type="submission" date="2024-01" db="EMBL/GenBank/DDBJ databases">
        <title>The genomes of 5 underutilized Papilionoideae crops provide insights into root nodulation and disease resistanc.</title>
        <authorList>
            <person name="Yuan L."/>
        </authorList>
    </citation>
    <scope>NUCLEOTIDE SEQUENCE [LARGE SCALE GENOMIC DNA]</scope>
    <source>
        <strain evidence="1">ZHUSHIDOU_FW_LH</strain>
        <tissue evidence="1">Leaf</tissue>
    </source>
</reference>
<protein>
    <submittedName>
        <fullName evidence="1">Uncharacterized protein</fullName>
    </submittedName>
</protein>
<accession>A0AAN9HWT1</accession>
<dbReference type="EMBL" id="JAYWIO010000006">
    <property type="protein sequence ID" value="KAK7255325.1"/>
    <property type="molecule type" value="Genomic_DNA"/>
</dbReference>
<proteinExistence type="predicted"/>